<evidence type="ECO:0000313" key="4">
    <source>
        <dbReference type="Proteomes" id="UP000593562"/>
    </source>
</evidence>
<comment type="caution">
    <text evidence="3">The sequence shown here is derived from an EMBL/GenBank/DDBJ whole genome shotgun (WGS) entry which is preliminary data.</text>
</comment>
<dbReference type="PANTHER" id="PTHR33083:SF50">
    <property type="entry name" value="PROTEIN S40-7"/>
    <property type="match status" value="1"/>
</dbReference>
<protein>
    <recommendedName>
        <fullName evidence="5">Senescence regulator</fullName>
    </recommendedName>
</protein>
<evidence type="ECO:0000256" key="1">
    <source>
        <dbReference type="ARBA" id="ARBA00034773"/>
    </source>
</evidence>
<evidence type="ECO:0000313" key="3">
    <source>
        <dbReference type="EMBL" id="KAF5727537.1"/>
    </source>
</evidence>
<evidence type="ECO:0008006" key="5">
    <source>
        <dbReference type="Google" id="ProtNLM"/>
    </source>
</evidence>
<organism evidence="3 4">
    <name type="scientific">Tripterygium wilfordii</name>
    <name type="common">Thunder God vine</name>
    <dbReference type="NCBI Taxonomy" id="458696"/>
    <lineage>
        <taxon>Eukaryota</taxon>
        <taxon>Viridiplantae</taxon>
        <taxon>Streptophyta</taxon>
        <taxon>Embryophyta</taxon>
        <taxon>Tracheophyta</taxon>
        <taxon>Spermatophyta</taxon>
        <taxon>Magnoliopsida</taxon>
        <taxon>eudicotyledons</taxon>
        <taxon>Gunneridae</taxon>
        <taxon>Pentapetalae</taxon>
        <taxon>rosids</taxon>
        <taxon>fabids</taxon>
        <taxon>Celastrales</taxon>
        <taxon>Celastraceae</taxon>
        <taxon>Tripterygium</taxon>
    </lineage>
</organism>
<reference evidence="3 4" key="1">
    <citation type="journal article" date="2020" name="Nat. Commun.">
        <title>Genome of Tripterygium wilfordii and identification of cytochrome P450 involved in triptolide biosynthesis.</title>
        <authorList>
            <person name="Tu L."/>
            <person name="Su P."/>
            <person name="Zhang Z."/>
            <person name="Gao L."/>
            <person name="Wang J."/>
            <person name="Hu T."/>
            <person name="Zhou J."/>
            <person name="Zhang Y."/>
            <person name="Zhao Y."/>
            <person name="Liu Y."/>
            <person name="Song Y."/>
            <person name="Tong Y."/>
            <person name="Lu Y."/>
            <person name="Yang J."/>
            <person name="Xu C."/>
            <person name="Jia M."/>
            <person name="Peters R.J."/>
            <person name="Huang L."/>
            <person name="Gao W."/>
        </authorList>
    </citation>
    <scope>NUCLEOTIDE SEQUENCE [LARGE SCALE GENOMIC DNA]</scope>
    <source>
        <strain evidence="4">cv. XIE 37</strain>
        <tissue evidence="3">Leaf</tissue>
    </source>
</reference>
<dbReference type="InParanoid" id="A0A7J7C103"/>
<dbReference type="AlphaFoldDB" id="A0A7J7C103"/>
<dbReference type="EMBL" id="JAAARO010000022">
    <property type="protein sequence ID" value="KAF5727537.1"/>
    <property type="molecule type" value="Genomic_DNA"/>
</dbReference>
<proteinExistence type="inferred from homology"/>
<dbReference type="InterPro" id="IPR007608">
    <property type="entry name" value="Senescence_reg_S40"/>
</dbReference>
<gene>
    <name evidence="3" type="ORF">HS088_TW22G01233</name>
</gene>
<accession>A0A7J7C103</accession>
<comment type="similarity">
    <text evidence="1">Belongs to the senescence regulator S40 family.</text>
</comment>
<keyword evidence="4" id="KW-1185">Reference proteome</keyword>
<dbReference type="PANTHER" id="PTHR33083">
    <property type="entry name" value="EXPRESSED PROTEIN"/>
    <property type="match status" value="1"/>
</dbReference>
<dbReference type="GO" id="GO:0010150">
    <property type="term" value="P:leaf senescence"/>
    <property type="evidence" value="ECO:0007669"/>
    <property type="project" value="UniProtKB-ARBA"/>
</dbReference>
<name>A0A7J7C103_TRIWF</name>
<evidence type="ECO:0000256" key="2">
    <source>
        <dbReference type="SAM" id="MobiDB-lite"/>
    </source>
</evidence>
<dbReference type="Proteomes" id="UP000593562">
    <property type="component" value="Unassembled WGS sequence"/>
</dbReference>
<feature type="region of interest" description="Disordered" evidence="2">
    <location>
        <begin position="1"/>
        <end position="20"/>
    </location>
</feature>
<dbReference type="Pfam" id="PF04520">
    <property type="entry name" value="Senescence_reg"/>
    <property type="match status" value="1"/>
</dbReference>
<dbReference type="FunCoup" id="A0A7J7C103">
    <property type="interactions" value="1546"/>
</dbReference>
<sequence length="243" mass="26987">MDSNGLTRFRHRQSPSSERFLGDFTRALKSEYPSTSNTTSNDFNDLSEEDIFFSPDFSVSSHADHRNHRTPVSSSSPSPRHHSKNFSQPESFGILAAVAEHEPSLKLKTFQKASISSPVSASISFSSSSTSSSRIIPCIPKPPQDRLPTLFSSAKSHQHQSAPVNVPVFARVMRNQKEFDDIDDEEQEEEEGEMLPPHEIVAMGSTSSPLLACSVLEGIGRTLKGRDLRQVRNAIWRQTGFLD</sequence>
<feature type="region of interest" description="Disordered" evidence="2">
    <location>
        <begin position="58"/>
        <end position="87"/>
    </location>
</feature>